<accession>A0A151HGE2</accession>
<feature type="compositionally biased region" description="Acidic residues" evidence="1">
    <location>
        <begin position="134"/>
        <end position="143"/>
    </location>
</feature>
<gene>
    <name evidence="2" type="ORF">TGPRC2_424550</name>
</gene>
<dbReference type="EMBL" id="AHZP02001114">
    <property type="protein sequence ID" value="KYK68433.1"/>
    <property type="molecule type" value="Genomic_DNA"/>
</dbReference>
<dbReference type="Proteomes" id="UP000075225">
    <property type="component" value="Unassembled WGS sequence"/>
</dbReference>
<keyword evidence="2" id="KW-0645">Protease</keyword>
<reference evidence="3" key="1">
    <citation type="submission" date="2016-03" db="EMBL/GenBank/DDBJ databases">
        <authorList>
            <person name="Sibley D."/>
            <person name="Venepally P."/>
            <person name="Karamycheva S."/>
            <person name="Hadjithomas M."/>
            <person name="Khan A."/>
            <person name="Brunk B."/>
            <person name="Roos D."/>
            <person name="Caler E."/>
            <person name="Lorenzi H."/>
        </authorList>
    </citation>
    <scope>NUCLEOTIDE SEQUENCE [LARGE SCALE GENOMIC DNA]</scope>
    <source>
        <strain evidence="3">TgCatPRC2</strain>
    </source>
</reference>
<feature type="compositionally biased region" description="Polar residues" evidence="1">
    <location>
        <begin position="120"/>
        <end position="130"/>
    </location>
</feature>
<proteinExistence type="predicted"/>
<feature type="compositionally biased region" description="Acidic residues" evidence="1">
    <location>
        <begin position="79"/>
        <end position="95"/>
    </location>
</feature>
<dbReference type="GO" id="GO:0006508">
    <property type="term" value="P:proteolysis"/>
    <property type="evidence" value="ECO:0007669"/>
    <property type="project" value="UniProtKB-KW"/>
</dbReference>
<evidence type="ECO:0000256" key="1">
    <source>
        <dbReference type="SAM" id="MobiDB-lite"/>
    </source>
</evidence>
<dbReference type="GO" id="GO:0008233">
    <property type="term" value="F:peptidase activity"/>
    <property type="evidence" value="ECO:0007669"/>
    <property type="project" value="UniProtKB-KW"/>
</dbReference>
<evidence type="ECO:0000313" key="3">
    <source>
        <dbReference type="Proteomes" id="UP000075225"/>
    </source>
</evidence>
<dbReference type="AlphaFoldDB" id="A0A151HGE2"/>
<name>A0A151HGE2_TOXGO</name>
<keyword evidence="2" id="KW-0378">Hydrolase</keyword>
<comment type="caution">
    <text evidence="2">The sequence shown here is derived from an EMBL/GenBank/DDBJ whole genome shotgun (WGS) entry which is preliminary data.</text>
</comment>
<evidence type="ECO:0000313" key="2">
    <source>
        <dbReference type="EMBL" id="KYK68433.1"/>
    </source>
</evidence>
<organism evidence="2 3">
    <name type="scientific">Toxoplasma gondii TgCatPRC2</name>
    <dbReference type="NCBI Taxonomy" id="1130821"/>
    <lineage>
        <taxon>Eukaryota</taxon>
        <taxon>Sar</taxon>
        <taxon>Alveolata</taxon>
        <taxon>Apicomplexa</taxon>
        <taxon>Conoidasida</taxon>
        <taxon>Coccidia</taxon>
        <taxon>Eucoccidiorida</taxon>
        <taxon>Eimeriorina</taxon>
        <taxon>Sarcocystidae</taxon>
        <taxon>Toxoplasma</taxon>
    </lineage>
</organism>
<dbReference type="VEuPathDB" id="ToxoDB:TGPRC2_424550"/>
<feature type="region of interest" description="Disordered" evidence="1">
    <location>
        <begin position="64"/>
        <end position="165"/>
    </location>
</feature>
<protein>
    <submittedName>
        <fullName evidence="2">Putative OTU family cysteine protease</fullName>
    </submittedName>
</protein>
<sequence>MTTSKNAPAALLLEKPAMFLSSGWHPLGRSCPVLPSPKATASDQQAQVPSFVCRVEEGELNLEPAAAPTDRVACRAGEADNEEDAWSETGSEGDADGPPRNGKVFTQADEDGQSFEGDLTSANRVASTQAVEDFSGDEWEIPEETSPAERMSARTPTPPGGAPGDCCRDGNEEKIFGRFAALHAKEQAVC</sequence>